<evidence type="ECO:0000313" key="1">
    <source>
        <dbReference type="EMBL" id="GFC69225.1"/>
    </source>
</evidence>
<dbReference type="AlphaFoldDB" id="A0A699QRV3"/>
<reference evidence="1" key="1">
    <citation type="journal article" date="2019" name="Sci. Rep.">
        <title>Draft genome of Tanacetum cinerariifolium, the natural source of mosquito coil.</title>
        <authorList>
            <person name="Yamashiro T."/>
            <person name="Shiraishi A."/>
            <person name="Satake H."/>
            <person name="Nakayama K."/>
        </authorList>
    </citation>
    <scope>NUCLEOTIDE SEQUENCE</scope>
</reference>
<sequence>MTLEEAKAQMEKIKRLEFLKSEKRLKVLTPEELEAHAAELAAYKAKRANMLQEYNHCITFRADPLHITKITYRVNNSTKEASMRITRDNQLVNLTVYDKFILKMLGFTERKVSMKRKRRSELIHETFVKENIVVNGMQRNLTLLEGVVGKAGMMIKEPKARIFLYDGNFDLVFQRRSEYALA</sequence>
<name>A0A699QRV3_TANCI</name>
<protein>
    <submittedName>
        <fullName evidence="1">Uncharacterized protein</fullName>
    </submittedName>
</protein>
<accession>A0A699QRV3</accession>
<comment type="caution">
    <text evidence="1">The sequence shown here is derived from an EMBL/GenBank/DDBJ whole genome shotgun (WGS) entry which is preliminary data.</text>
</comment>
<proteinExistence type="predicted"/>
<gene>
    <name evidence="1" type="ORF">Tci_841195</name>
</gene>
<organism evidence="1">
    <name type="scientific">Tanacetum cinerariifolium</name>
    <name type="common">Dalmatian daisy</name>
    <name type="synonym">Chrysanthemum cinerariifolium</name>
    <dbReference type="NCBI Taxonomy" id="118510"/>
    <lineage>
        <taxon>Eukaryota</taxon>
        <taxon>Viridiplantae</taxon>
        <taxon>Streptophyta</taxon>
        <taxon>Embryophyta</taxon>
        <taxon>Tracheophyta</taxon>
        <taxon>Spermatophyta</taxon>
        <taxon>Magnoliopsida</taxon>
        <taxon>eudicotyledons</taxon>
        <taxon>Gunneridae</taxon>
        <taxon>Pentapetalae</taxon>
        <taxon>asterids</taxon>
        <taxon>campanulids</taxon>
        <taxon>Asterales</taxon>
        <taxon>Asteraceae</taxon>
        <taxon>Asteroideae</taxon>
        <taxon>Anthemideae</taxon>
        <taxon>Anthemidinae</taxon>
        <taxon>Tanacetum</taxon>
    </lineage>
</organism>
<dbReference type="EMBL" id="BKCJ011023743">
    <property type="protein sequence ID" value="GFC69225.1"/>
    <property type="molecule type" value="Genomic_DNA"/>
</dbReference>